<evidence type="ECO:0000313" key="1">
    <source>
        <dbReference type="EMBL" id="JAD47995.1"/>
    </source>
</evidence>
<accession>A0A0A9AGB6</accession>
<name>A0A0A9AGB6_ARUDO</name>
<proteinExistence type="predicted"/>
<reference evidence="1" key="2">
    <citation type="journal article" date="2015" name="Data Brief">
        <title>Shoot transcriptome of the giant reed, Arundo donax.</title>
        <authorList>
            <person name="Barrero R.A."/>
            <person name="Guerrero F.D."/>
            <person name="Moolhuijzen P."/>
            <person name="Goolsby J.A."/>
            <person name="Tidwell J."/>
            <person name="Bellgard S.E."/>
            <person name="Bellgard M.I."/>
        </authorList>
    </citation>
    <scope>NUCLEOTIDE SEQUENCE</scope>
    <source>
        <tissue evidence="1">Shoot tissue taken approximately 20 cm above the soil surface</tissue>
    </source>
</reference>
<dbReference type="AlphaFoldDB" id="A0A0A9AGB6"/>
<protein>
    <submittedName>
        <fullName evidence="1">Uncharacterized protein</fullName>
    </submittedName>
</protein>
<sequence length="25" mass="2545">MGIGDPYGGMFSLAPVKIAEAAVCF</sequence>
<dbReference type="EMBL" id="GBRH01249900">
    <property type="protein sequence ID" value="JAD47995.1"/>
    <property type="molecule type" value="Transcribed_RNA"/>
</dbReference>
<reference evidence="1" key="1">
    <citation type="submission" date="2014-09" db="EMBL/GenBank/DDBJ databases">
        <authorList>
            <person name="Magalhaes I.L.F."/>
            <person name="Oliveira U."/>
            <person name="Santos F.R."/>
            <person name="Vidigal T.H.D.A."/>
            <person name="Brescovit A.D."/>
            <person name="Santos A.J."/>
        </authorList>
    </citation>
    <scope>NUCLEOTIDE SEQUENCE</scope>
    <source>
        <tissue evidence="1">Shoot tissue taken approximately 20 cm above the soil surface</tissue>
    </source>
</reference>
<organism evidence="1">
    <name type="scientific">Arundo donax</name>
    <name type="common">Giant reed</name>
    <name type="synonym">Donax arundinaceus</name>
    <dbReference type="NCBI Taxonomy" id="35708"/>
    <lineage>
        <taxon>Eukaryota</taxon>
        <taxon>Viridiplantae</taxon>
        <taxon>Streptophyta</taxon>
        <taxon>Embryophyta</taxon>
        <taxon>Tracheophyta</taxon>
        <taxon>Spermatophyta</taxon>
        <taxon>Magnoliopsida</taxon>
        <taxon>Liliopsida</taxon>
        <taxon>Poales</taxon>
        <taxon>Poaceae</taxon>
        <taxon>PACMAD clade</taxon>
        <taxon>Arundinoideae</taxon>
        <taxon>Arundineae</taxon>
        <taxon>Arundo</taxon>
    </lineage>
</organism>